<feature type="compositionally biased region" description="Acidic residues" evidence="1">
    <location>
        <begin position="258"/>
        <end position="272"/>
    </location>
</feature>
<name>A0A433A268_9FUNG</name>
<reference evidence="2 3" key="1">
    <citation type="journal article" date="2018" name="New Phytol.">
        <title>Phylogenomics of Endogonaceae and evolution of mycorrhizas within Mucoromycota.</title>
        <authorList>
            <person name="Chang Y."/>
            <person name="Desiro A."/>
            <person name="Na H."/>
            <person name="Sandor L."/>
            <person name="Lipzen A."/>
            <person name="Clum A."/>
            <person name="Barry K."/>
            <person name="Grigoriev I.V."/>
            <person name="Martin F.M."/>
            <person name="Stajich J.E."/>
            <person name="Smith M.E."/>
            <person name="Bonito G."/>
            <person name="Spatafora J.W."/>
        </authorList>
    </citation>
    <scope>NUCLEOTIDE SEQUENCE [LARGE SCALE GENOMIC DNA]</scope>
    <source>
        <strain evidence="2 3">GMNB39</strain>
    </source>
</reference>
<evidence type="ECO:0000313" key="3">
    <source>
        <dbReference type="Proteomes" id="UP000268093"/>
    </source>
</evidence>
<feature type="compositionally biased region" description="Polar residues" evidence="1">
    <location>
        <begin position="273"/>
        <end position="283"/>
    </location>
</feature>
<evidence type="ECO:0000313" key="2">
    <source>
        <dbReference type="EMBL" id="RUO96774.1"/>
    </source>
</evidence>
<protein>
    <submittedName>
        <fullName evidence="2">Uncharacterized protein</fullName>
    </submittedName>
</protein>
<comment type="caution">
    <text evidence="2">The sequence shown here is derived from an EMBL/GenBank/DDBJ whole genome shotgun (WGS) entry which is preliminary data.</text>
</comment>
<accession>A0A433A268</accession>
<dbReference type="EMBL" id="RBNI01019719">
    <property type="protein sequence ID" value="RUO96774.1"/>
    <property type="molecule type" value="Genomic_DNA"/>
</dbReference>
<keyword evidence="3" id="KW-1185">Reference proteome</keyword>
<dbReference type="OrthoDB" id="2445463at2759"/>
<dbReference type="AlphaFoldDB" id="A0A433A268"/>
<proteinExistence type="predicted"/>
<sequence>MDAKEDRTMLLQAMLINKTDNYLYKYLTGREEQASFTEDRQLEHVSYFTNLRDFKNERVLKANAKVAIEKFEIEKRSTAVLNFWKRIDGKRQQREEEKIAVRTASLGHLNIFGQAVGTGTEVGMLLESLSWIVFSSSNALCYDQLTSYGSQVRPNLVARDKENGDNALGDVLTKQRCKECASNKNGSWRYGKEKDLQKSKEVSKSNDLSTSYFPVFQSSRKRQRDNSGEDRATPVRESNNGEPSEVALGKRKLKNIEGDEDEGGDVESDDQNGNDVPASSNNDLEGLEDGENIEIDLKSIADELQRVPRVEWKVGNVNVTERFRRYQEEMLKKAKSESLMYKNIYEVLALSSIIVLCWPCPYPVFTNRELLEITKTNPYTVSEPPLPPEISLQLCDATRRHLTGEDAYLDGGKSGLSRTIARLFNDLYDGLPVVAPLKMSEDEHCYMFLHPITRPFFLGPQKEYNLLLNRATAGSKRRPDLLV</sequence>
<dbReference type="Proteomes" id="UP000268093">
    <property type="component" value="Unassembled WGS sequence"/>
</dbReference>
<organism evidence="2 3">
    <name type="scientific">Jimgerdemannia flammicorona</name>
    <dbReference type="NCBI Taxonomy" id="994334"/>
    <lineage>
        <taxon>Eukaryota</taxon>
        <taxon>Fungi</taxon>
        <taxon>Fungi incertae sedis</taxon>
        <taxon>Mucoromycota</taxon>
        <taxon>Mucoromycotina</taxon>
        <taxon>Endogonomycetes</taxon>
        <taxon>Endogonales</taxon>
        <taxon>Endogonaceae</taxon>
        <taxon>Jimgerdemannia</taxon>
    </lineage>
</organism>
<evidence type="ECO:0000256" key="1">
    <source>
        <dbReference type="SAM" id="MobiDB-lite"/>
    </source>
</evidence>
<gene>
    <name evidence="2" type="ORF">BC936DRAFT_141472</name>
</gene>
<feature type="region of interest" description="Disordered" evidence="1">
    <location>
        <begin position="213"/>
        <end position="288"/>
    </location>
</feature>
<feature type="compositionally biased region" description="Basic and acidic residues" evidence="1">
    <location>
        <begin position="224"/>
        <end position="234"/>
    </location>
</feature>